<dbReference type="CDD" id="cd03801">
    <property type="entry name" value="GT4_PimA-like"/>
    <property type="match status" value="1"/>
</dbReference>
<dbReference type="Gene3D" id="3.40.50.2000">
    <property type="entry name" value="Glycogen Phosphorylase B"/>
    <property type="match status" value="1"/>
</dbReference>
<keyword evidence="1 3" id="KW-0808">Transferase</keyword>
<organism evidence="3 4">
    <name type="scientific">Paenibacillus lautus</name>
    <name type="common">Bacillus lautus</name>
    <dbReference type="NCBI Taxonomy" id="1401"/>
    <lineage>
        <taxon>Bacteria</taxon>
        <taxon>Bacillati</taxon>
        <taxon>Bacillota</taxon>
        <taxon>Bacilli</taxon>
        <taxon>Bacillales</taxon>
        <taxon>Paenibacillaceae</taxon>
        <taxon>Paenibacillus</taxon>
    </lineage>
</organism>
<evidence type="ECO:0000256" key="1">
    <source>
        <dbReference type="ARBA" id="ARBA00022679"/>
    </source>
</evidence>
<dbReference type="GO" id="GO:0009103">
    <property type="term" value="P:lipopolysaccharide biosynthetic process"/>
    <property type="evidence" value="ECO:0007669"/>
    <property type="project" value="TreeGrafter"/>
</dbReference>
<evidence type="ECO:0000313" key="4">
    <source>
        <dbReference type="Proteomes" id="UP000266552"/>
    </source>
</evidence>
<keyword evidence="4" id="KW-1185">Reference proteome</keyword>
<dbReference type="PANTHER" id="PTHR46401:SF2">
    <property type="entry name" value="GLYCOSYLTRANSFERASE WBBK-RELATED"/>
    <property type="match status" value="1"/>
</dbReference>
<feature type="domain" description="Glycosyl transferase family 1" evidence="2">
    <location>
        <begin position="204"/>
        <end position="349"/>
    </location>
</feature>
<dbReference type="SUPFAM" id="SSF48452">
    <property type="entry name" value="TPR-like"/>
    <property type="match status" value="1"/>
</dbReference>
<proteinExistence type="predicted"/>
<dbReference type="EMBL" id="CP032412">
    <property type="protein sequence ID" value="AYB41877.1"/>
    <property type="molecule type" value="Genomic_DNA"/>
</dbReference>
<dbReference type="SUPFAM" id="SSF53756">
    <property type="entry name" value="UDP-Glycosyltransferase/glycogen phosphorylase"/>
    <property type="match status" value="1"/>
</dbReference>
<evidence type="ECO:0000313" key="3">
    <source>
        <dbReference type="EMBL" id="AYB41877.1"/>
    </source>
</evidence>
<name>A0A385THE4_PAELA</name>
<dbReference type="InterPro" id="IPR011990">
    <property type="entry name" value="TPR-like_helical_dom_sf"/>
</dbReference>
<dbReference type="Proteomes" id="UP000266552">
    <property type="component" value="Chromosome"/>
</dbReference>
<dbReference type="AlphaFoldDB" id="A0A385THE4"/>
<reference evidence="3 4" key="1">
    <citation type="submission" date="2018-09" db="EMBL/GenBank/DDBJ databases">
        <title>Genome Sequence of Paenibacillus lautus Strain E7593-69, Azo Dye-Degrading Bacteria, Isolated from Commercial Tattoo Inks.</title>
        <authorList>
            <person name="Nho S.W."/>
            <person name="Kim S.-J."/>
            <person name="Kweon O."/>
            <person name="Cerniglia C.E."/>
        </authorList>
    </citation>
    <scope>NUCLEOTIDE SEQUENCE [LARGE SCALE GENOMIC DNA]</scope>
    <source>
        <strain evidence="3 4">E7593-69</strain>
    </source>
</reference>
<dbReference type="RefSeq" id="WP_119846181.1">
    <property type="nucleotide sequence ID" value="NZ_CP032412.1"/>
</dbReference>
<dbReference type="InterPro" id="IPR001296">
    <property type="entry name" value="Glyco_trans_1"/>
</dbReference>
<dbReference type="PANTHER" id="PTHR46401">
    <property type="entry name" value="GLYCOSYLTRANSFERASE WBBK-RELATED"/>
    <property type="match status" value="1"/>
</dbReference>
<dbReference type="KEGG" id="plw:D5F53_00555"/>
<dbReference type="Gene3D" id="3.40.50.11090">
    <property type="match status" value="1"/>
</dbReference>
<evidence type="ECO:0000259" key="2">
    <source>
        <dbReference type="Pfam" id="PF00534"/>
    </source>
</evidence>
<dbReference type="Pfam" id="PF00534">
    <property type="entry name" value="Glycos_transf_1"/>
    <property type="match status" value="1"/>
</dbReference>
<protein>
    <submittedName>
        <fullName evidence="3">Glycosyltransferase</fullName>
    </submittedName>
</protein>
<sequence>MIPTLRQNEYRVRSSRLPLAKPQEVELSIENSQKSKLKVVYVMTHVSVCGGVKIIFEHANRLKEQGWDVCIISHFPIPNWYPILVEYKQVPFGIELAKGIPICDVIVATYWDHIQPCIETGIAPVVYFEQGDEHLFQIQRLPDETQTFVRTQMKLPQFIMTVSHQAAALLEDNFERNSVVIPNAIDHTIFNLGQNNMGSSQVAPYILMMGNEHIRFKGIESIVRAVQSVKESYPEIKLYWINPNNPSESWMNVADQIFVNPPQEKIAELFRNATLFVSASEFESFSLPVLEAMATGCPVISTNNAGVMEYGIDNENIIYSEIGNEDDLARKILIGLENRELRNRISNNGLITAKKYNWHNTITHLSDYIMSVSNYAVIPHQQIEDWDIKFNVENFKNYNEFYKFTKALQNVSEDIIYIPVIYDWIENHPIARWEIAATKKIISNNKSIQIFTPAIGRLEDTRQIILGEGIQYVRDEKYNEALDYFVTYYGSLSDEWKLSCSKWIILCLIEMNRDNDALKVIQEVLQVNDKFSDAYYLYYLLLCLNHSEEANQVAQVISLLGDSIFSNEWFFDVNSHLNKHGLVKEF</sequence>
<dbReference type="GO" id="GO:0016757">
    <property type="term" value="F:glycosyltransferase activity"/>
    <property type="evidence" value="ECO:0007669"/>
    <property type="project" value="InterPro"/>
</dbReference>
<accession>A0A385THE4</accession>
<gene>
    <name evidence="3" type="ORF">D5F53_00555</name>
</gene>